<dbReference type="EMBL" id="JAIWYP010000002">
    <property type="protein sequence ID" value="KAH3860456.1"/>
    <property type="molecule type" value="Genomic_DNA"/>
</dbReference>
<evidence type="ECO:0000313" key="2">
    <source>
        <dbReference type="EMBL" id="KAH3860456.1"/>
    </source>
</evidence>
<evidence type="ECO:0000256" key="1">
    <source>
        <dbReference type="SAM" id="MobiDB-lite"/>
    </source>
</evidence>
<dbReference type="AlphaFoldDB" id="A0A9D4LPI2"/>
<name>A0A9D4LPI2_DREPO</name>
<reference evidence="2" key="2">
    <citation type="submission" date="2020-11" db="EMBL/GenBank/DDBJ databases">
        <authorList>
            <person name="McCartney M.A."/>
            <person name="Auch B."/>
            <person name="Kono T."/>
            <person name="Mallez S."/>
            <person name="Becker A."/>
            <person name="Gohl D.M."/>
            <person name="Silverstein K.A.T."/>
            <person name="Koren S."/>
            <person name="Bechman K.B."/>
            <person name="Herman A."/>
            <person name="Abrahante J.E."/>
            <person name="Garbe J."/>
        </authorList>
    </citation>
    <scope>NUCLEOTIDE SEQUENCE</scope>
    <source>
        <strain evidence="2">Duluth1</strain>
        <tissue evidence="2">Whole animal</tissue>
    </source>
</reference>
<keyword evidence="3" id="KW-1185">Reference proteome</keyword>
<organism evidence="2 3">
    <name type="scientific">Dreissena polymorpha</name>
    <name type="common">Zebra mussel</name>
    <name type="synonym">Mytilus polymorpha</name>
    <dbReference type="NCBI Taxonomy" id="45954"/>
    <lineage>
        <taxon>Eukaryota</taxon>
        <taxon>Metazoa</taxon>
        <taxon>Spiralia</taxon>
        <taxon>Lophotrochozoa</taxon>
        <taxon>Mollusca</taxon>
        <taxon>Bivalvia</taxon>
        <taxon>Autobranchia</taxon>
        <taxon>Heteroconchia</taxon>
        <taxon>Euheterodonta</taxon>
        <taxon>Imparidentia</taxon>
        <taxon>Neoheterodontei</taxon>
        <taxon>Myida</taxon>
        <taxon>Dreissenoidea</taxon>
        <taxon>Dreissenidae</taxon>
        <taxon>Dreissena</taxon>
    </lineage>
</organism>
<accession>A0A9D4LPI2</accession>
<comment type="caution">
    <text evidence="2">The sequence shown here is derived from an EMBL/GenBank/DDBJ whole genome shotgun (WGS) entry which is preliminary data.</text>
</comment>
<feature type="compositionally biased region" description="Acidic residues" evidence="1">
    <location>
        <begin position="71"/>
        <end position="121"/>
    </location>
</feature>
<proteinExistence type="predicted"/>
<gene>
    <name evidence="2" type="ORF">DPMN_023356</name>
</gene>
<protein>
    <submittedName>
        <fullName evidence="2">Uncharacterized protein</fullName>
    </submittedName>
</protein>
<sequence length="138" mass="15500">MLSSVVSFRQVRARKLGQPKYNKLSLLFQSITILQECCCTPCDVYMNTFDEEKCNHFKECGGNDDFGNNNTDDDDDDDDDDADAAADDVDGDDDDDDDGDNDDDDYNDDGVVEEEEEAEEDVYSKQRFSVMGQNNNSA</sequence>
<reference evidence="2" key="1">
    <citation type="journal article" date="2019" name="bioRxiv">
        <title>The Genome of the Zebra Mussel, Dreissena polymorpha: A Resource for Invasive Species Research.</title>
        <authorList>
            <person name="McCartney M.A."/>
            <person name="Auch B."/>
            <person name="Kono T."/>
            <person name="Mallez S."/>
            <person name="Zhang Y."/>
            <person name="Obille A."/>
            <person name="Becker A."/>
            <person name="Abrahante J.E."/>
            <person name="Garbe J."/>
            <person name="Badalamenti J.P."/>
            <person name="Herman A."/>
            <person name="Mangelson H."/>
            <person name="Liachko I."/>
            <person name="Sullivan S."/>
            <person name="Sone E.D."/>
            <person name="Koren S."/>
            <person name="Silverstein K.A.T."/>
            <person name="Beckman K.B."/>
            <person name="Gohl D.M."/>
        </authorList>
    </citation>
    <scope>NUCLEOTIDE SEQUENCE</scope>
    <source>
        <strain evidence="2">Duluth1</strain>
        <tissue evidence="2">Whole animal</tissue>
    </source>
</reference>
<evidence type="ECO:0000313" key="3">
    <source>
        <dbReference type="Proteomes" id="UP000828390"/>
    </source>
</evidence>
<dbReference type="Proteomes" id="UP000828390">
    <property type="component" value="Unassembled WGS sequence"/>
</dbReference>
<feature type="region of interest" description="Disordered" evidence="1">
    <location>
        <begin position="61"/>
        <end position="138"/>
    </location>
</feature>